<name>A0A382B1W1_9ZZZZ</name>
<reference evidence="1" key="1">
    <citation type="submission" date="2018-05" db="EMBL/GenBank/DDBJ databases">
        <authorList>
            <person name="Lanie J.A."/>
            <person name="Ng W.-L."/>
            <person name="Kazmierczak K.M."/>
            <person name="Andrzejewski T.M."/>
            <person name="Davidsen T.M."/>
            <person name="Wayne K.J."/>
            <person name="Tettelin H."/>
            <person name="Glass J.I."/>
            <person name="Rusch D."/>
            <person name="Podicherti R."/>
            <person name="Tsui H.-C.T."/>
            <person name="Winkler M.E."/>
        </authorList>
    </citation>
    <scope>NUCLEOTIDE SEQUENCE</scope>
</reference>
<proteinExistence type="predicted"/>
<accession>A0A382B1W1</accession>
<gene>
    <name evidence="1" type="ORF">METZ01_LOCUS160136</name>
</gene>
<dbReference type="InterPro" id="IPR021241">
    <property type="entry name" value="CsiV"/>
</dbReference>
<evidence type="ECO:0000313" key="1">
    <source>
        <dbReference type="EMBL" id="SVB07282.1"/>
    </source>
</evidence>
<sequence>MSFNVFAESWYQVEVIIFDRINPDLGEEKWVNGEPKIRSDMVELYPNHGINHDQGLVPYMIMDEKNNRMNGIFRVLKLSSEYRPLIHLSWQQPATKRRQSRYIHMKYESENEVSKEEILAIPEEPNFIEDLTKTNKIIDGSIRIRSSHFLHVDLDLYYFKNVYNDNQMINEEIEFSDSSFKELTIELKESRKIKLNEIHYFDNPMYGVILQVSRLEES</sequence>
<dbReference type="Pfam" id="PF10972">
    <property type="entry name" value="CsiV"/>
    <property type="match status" value="1"/>
</dbReference>
<dbReference type="AlphaFoldDB" id="A0A382B1W1"/>
<dbReference type="EMBL" id="UINC01027661">
    <property type="protein sequence ID" value="SVB07282.1"/>
    <property type="molecule type" value="Genomic_DNA"/>
</dbReference>
<organism evidence="1">
    <name type="scientific">marine metagenome</name>
    <dbReference type="NCBI Taxonomy" id="408172"/>
    <lineage>
        <taxon>unclassified sequences</taxon>
        <taxon>metagenomes</taxon>
        <taxon>ecological metagenomes</taxon>
    </lineage>
</organism>
<protein>
    <submittedName>
        <fullName evidence="1">Uncharacterized protein</fullName>
    </submittedName>
</protein>